<dbReference type="InterPro" id="IPR005135">
    <property type="entry name" value="Endo/exonuclease/phosphatase"/>
</dbReference>
<dbReference type="Pfam" id="PF14529">
    <property type="entry name" value="Exo_endo_phos_2"/>
    <property type="match status" value="1"/>
</dbReference>
<dbReference type="PANTHER" id="PTHR33395:SF22">
    <property type="entry name" value="REVERSE TRANSCRIPTASE DOMAIN-CONTAINING PROTEIN"/>
    <property type="match status" value="1"/>
</dbReference>
<name>A0ABC9WGM4_GRUJA</name>
<accession>A0ABC9WGM4</accession>
<evidence type="ECO:0000259" key="1">
    <source>
        <dbReference type="Pfam" id="PF14529"/>
    </source>
</evidence>
<proteinExistence type="predicted"/>
<dbReference type="AlphaFoldDB" id="A0ABC9WGM4"/>
<feature type="domain" description="Endonuclease/exonuclease/phosphatase" evidence="1">
    <location>
        <begin position="29"/>
        <end position="133"/>
    </location>
</feature>
<reference evidence="2 3" key="1">
    <citation type="submission" date="2024-06" db="EMBL/GenBank/DDBJ databases">
        <title>The draft genome of Grus japonensis, version 3.</title>
        <authorList>
            <person name="Nabeshima K."/>
            <person name="Suzuki S."/>
            <person name="Onuma M."/>
        </authorList>
    </citation>
    <scope>NUCLEOTIDE SEQUENCE [LARGE SCALE GENOMIC DNA]</scope>
    <source>
        <strain evidence="2 3">451A</strain>
    </source>
</reference>
<sequence length="174" mass="19779">MGMDEEPIKSLWVRIKGRAGIGDTIVEVSYRPPNQEDRADEDLYRQIGAASCSQALVLMGDLNHPDICWKDNTAGHKQSRRFLECIDDNFLLQVIEYPTSRGAMLDLVLTNKEGLVENVKLKNSLGCSDHEMVEFQMLRTVRRVHSKLTTLDFRRADFGLSGICLVRVRLVMIL</sequence>
<evidence type="ECO:0000313" key="3">
    <source>
        <dbReference type="Proteomes" id="UP001623348"/>
    </source>
</evidence>
<dbReference type="SUPFAM" id="SSF56219">
    <property type="entry name" value="DNase I-like"/>
    <property type="match status" value="1"/>
</dbReference>
<comment type="caution">
    <text evidence="2">The sequence shown here is derived from an EMBL/GenBank/DDBJ whole genome shotgun (WGS) entry which is preliminary data.</text>
</comment>
<gene>
    <name evidence="2" type="ORF">GRJ2_000903900</name>
</gene>
<keyword evidence="3" id="KW-1185">Reference proteome</keyword>
<dbReference type="InterPro" id="IPR036691">
    <property type="entry name" value="Endo/exonu/phosph_ase_sf"/>
</dbReference>
<dbReference type="PANTHER" id="PTHR33395">
    <property type="entry name" value="TRANSCRIPTASE, PUTATIVE-RELATED-RELATED"/>
    <property type="match status" value="1"/>
</dbReference>
<dbReference type="EMBL" id="BAAFJT010000002">
    <property type="protein sequence ID" value="GAB0184386.1"/>
    <property type="molecule type" value="Genomic_DNA"/>
</dbReference>
<dbReference type="PROSITE" id="PS00068">
    <property type="entry name" value="MDH"/>
    <property type="match status" value="1"/>
</dbReference>
<dbReference type="Gene3D" id="3.60.10.10">
    <property type="entry name" value="Endonuclease/exonuclease/phosphatase"/>
    <property type="match status" value="1"/>
</dbReference>
<dbReference type="Proteomes" id="UP001623348">
    <property type="component" value="Unassembled WGS sequence"/>
</dbReference>
<evidence type="ECO:0000313" key="2">
    <source>
        <dbReference type="EMBL" id="GAB0184386.1"/>
    </source>
</evidence>
<dbReference type="InterPro" id="IPR001252">
    <property type="entry name" value="Malate_DH_AS"/>
</dbReference>
<organism evidence="2 3">
    <name type="scientific">Grus japonensis</name>
    <name type="common">Japanese crane</name>
    <name type="synonym">Red-crowned crane</name>
    <dbReference type="NCBI Taxonomy" id="30415"/>
    <lineage>
        <taxon>Eukaryota</taxon>
        <taxon>Metazoa</taxon>
        <taxon>Chordata</taxon>
        <taxon>Craniata</taxon>
        <taxon>Vertebrata</taxon>
        <taxon>Euteleostomi</taxon>
        <taxon>Archelosauria</taxon>
        <taxon>Archosauria</taxon>
        <taxon>Dinosauria</taxon>
        <taxon>Saurischia</taxon>
        <taxon>Theropoda</taxon>
        <taxon>Coelurosauria</taxon>
        <taxon>Aves</taxon>
        <taxon>Neognathae</taxon>
        <taxon>Neoaves</taxon>
        <taxon>Gruiformes</taxon>
        <taxon>Gruidae</taxon>
        <taxon>Grus</taxon>
    </lineage>
</organism>
<protein>
    <recommendedName>
        <fullName evidence="1">Endonuclease/exonuclease/phosphatase domain-containing protein</fullName>
    </recommendedName>
</protein>